<evidence type="ECO:0000313" key="4">
    <source>
        <dbReference type="Proteomes" id="UP000594873"/>
    </source>
</evidence>
<dbReference type="InterPro" id="IPR036249">
    <property type="entry name" value="Thioredoxin-like_sf"/>
</dbReference>
<evidence type="ECO:0000259" key="2">
    <source>
        <dbReference type="PROSITE" id="PS51352"/>
    </source>
</evidence>
<proteinExistence type="predicted"/>
<accession>A0A7T2LLP1</accession>
<evidence type="ECO:0000313" key="3">
    <source>
        <dbReference type="EMBL" id="QPQ54639.1"/>
    </source>
</evidence>
<dbReference type="InterPro" id="IPR050553">
    <property type="entry name" value="Thioredoxin_ResA/DsbE_sf"/>
</dbReference>
<dbReference type="AlphaFoldDB" id="A0A7T2LLP1"/>
<sequence>MEAFISRITAEGPSAKRPPHIALELPVRLSITFLLGFGALALSACDTEKAPEPQGNAAETAPSQAAGIDRSHKGKAAPDAAFQDPDGEPVTLAAFKGKPVLVNLWATWCAPCIAELPTLDVLAAAGTVPVVLVSQDMGGREAVDAFLAKRALKALDSHLDPDAALMTALGASTLPTTILYDAEGKEVWRMVGEKDWSGAEAASLIAEAR</sequence>
<protein>
    <submittedName>
        <fullName evidence="3">TlpA family protein disulfide reductase</fullName>
    </submittedName>
</protein>
<dbReference type="PANTHER" id="PTHR42852:SF13">
    <property type="entry name" value="PROTEIN DIPZ"/>
    <property type="match status" value="1"/>
</dbReference>
<dbReference type="Gene3D" id="3.40.30.10">
    <property type="entry name" value="Glutaredoxin"/>
    <property type="match status" value="1"/>
</dbReference>
<feature type="region of interest" description="Disordered" evidence="1">
    <location>
        <begin position="49"/>
        <end position="84"/>
    </location>
</feature>
<feature type="domain" description="Thioredoxin" evidence="2">
    <location>
        <begin position="71"/>
        <end position="209"/>
    </location>
</feature>
<dbReference type="Proteomes" id="UP000594873">
    <property type="component" value="Chromosome"/>
</dbReference>
<dbReference type="InterPro" id="IPR013766">
    <property type="entry name" value="Thioredoxin_domain"/>
</dbReference>
<dbReference type="InterPro" id="IPR013740">
    <property type="entry name" value="Redoxin"/>
</dbReference>
<keyword evidence="4" id="KW-1185">Reference proteome</keyword>
<dbReference type="Pfam" id="PF08534">
    <property type="entry name" value="Redoxin"/>
    <property type="match status" value="1"/>
</dbReference>
<reference evidence="3 4" key="1">
    <citation type="submission" date="2020-11" db="EMBL/GenBank/DDBJ databases">
        <title>Genome seq and assembly of Sphingosinicella sp.</title>
        <authorList>
            <person name="Chhetri G."/>
        </authorList>
    </citation>
    <scope>NUCLEOTIDE SEQUENCE [LARGE SCALE GENOMIC DNA]</scope>
    <source>
        <strain evidence="3 4">UDD2</strain>
    </source>
</reference>
<organism evidence="3 4">
    <name type="scientific">Allosphingosinicella flava</name>
    <dbReference type="NCBI Taxonomy" id="2771430"/>
    <lineage>
        <taxon>Bacteria</taxon>
        <taxon>Pseudomonadati</taxon>
        <taxon>Pseudomonadota</taxon>
        <taxon>Alphaproteobacteria</taxon>
        <taxon>Sphingomonadales</taxon>
        <taxon>Sphingomonadaceae</taxon>
        <taxon>Allosphingosinicella</taxon>
    </lineage>
</organism>
<name>A0A7T2LLP1_9SPHN</name>
<dbReference type="EMBL" id="CP065592">
    <property type="protein sequence ID" value="QPQ54639.1"/>
    <property type="molecule type" value="Genomic_DNA"/>
</dbReference>
<dbReference type="SUPFAM" id="SSF52833">
    <property type="entry name" value="Thioredoxin-like"/>
    <property type="match status" value="1"/>
</dbReference>
<evidence type="ECO:0000256" key="1">
    <source>
        <dbReference type="SAM" id="MobiDB-lite"/>
    </source>
</evidence>
<gene>
    <name evidence="3" type="ORF">IC614_09925</name>
</gene>
<dbReference type="PROSITE" id="PS51352">
    <property type="entry name" value="THIOREDOXIN_2"/>
    <property type="match status" value="1"/>
</dbReference>
<dbReference type="CDD" id="cd02966">
    <property type="entry name" value="TlpA_like_family"/>
    <property type="match status" value="1"/>
</dbReference>
<dbReference type="GO" id="GO:0016491">
    <property type="term" value="F:oxidoreductase activity"/>
    <property type="evidence" value="ECO:0007669"/>
    <property type="project" value="InterPro"/>
</dbReference>
<dbReference type="PANTHER" id="PTHR42852">
    <property type="entry name" value="THIOL:DISULFIDE INTERCHANGE PROTEIN DSBE"/>
    <property type="match status" value="1"/>
</dbReference>
<dbReference type="KEGG" id="sflv:IC614_09925"/>